<dbReference type="GO" id="GO:0005524">
    <property type="term" value="F:ATP binding"/>
    <property type="evidence" value="ECO:0007669"/>
    <property type="project" value="UniProtKB-KW"/>
</dbReference>
<organism evidence="3 4">
    <name type="scientific">Sphaerochaeta halotolerans</name>
    <dbReference type="NCBI Taxonomy" id="2293840"/>
    <lineage>
        <taxon>Bacteria</taxon>
        <taxon>Pseudomonadati</taxon>
        <taxon>Spirochaetota</taxon>
        <taxon>Spirochaetia</taxon>
        <taxon>Spirochaetales</taxon>
        <taxon>Sphaerochaetaceae</taxon>
        <taxon>Sphaerochaeta</taxon>
    </lineage>
</organism>
<dbReference type="Pfam" id="PF13635">
    <property type="entry name" value="DUF4143"/>
    <property type="match status" value="1"/>
</dbReference>
<dbReference type="Pfam" id="PF13173">
    <property type="entry name" value="AAA_14"/>
    <property type="match status" value="1"/>
</dbReference>
<sequence>MKIQERILIPRKRYLQELISWRNKQLIKVITGVRRCGKSTLFELYINYLKQEGITNNQIISINLEDIEHEQLLEYHALYNYIKDLLQNDMFTYVFIDEIQQCPGFEKVVDSLYIRKNIDLYITGSNANLLSGELATLLSGRYIEIQMLPLSFSEYLDSPSAEEETRMTAFSHYMKYGSFPYIPMLERNNTVVRTYIQGIYNTILVKDVAKRKDITDISLLEQIIKVLGSCIGSPISTKKICDTIQSNGRKISVNTVDIYLQALTESYIFYKADRYDIRGRSFLKTLGKYYIVDLGLRNNLLANGESDIGHQLENIVYLELIRRGYKVSIGKLAEKEVDFVATTDKGIMYYQVSATVLDENTLKRELAPLQAIHDNYPKILLSMDEIGSGRSHEGIQQQYLLQWLTSE</sequence>
<evidence type="ECO:0000313" key="4">
    <source>
        <dbReference type="Proteomes" id="UP000264002"/>
    </source>
</evidence>
<keyword evidence="4" id="KW-1185">Reference proteome</keyword>
<accession>A0A372MDI3</accession>
<evidence type="ECO:0000313" key="3">
    <source>
        <dbReference type="EMBL" id="RFU93859.1"/>
    </source>
</evidence>
<name>A0A372MDI3_9SPIR</name>
<dbReference type="InterPro" id="IPR025420">
    <property type="entry name" value="DUF4143"/>
</dbReference>
<proteinExistence type="predicted"/>
<dbReference type="AlphaFoldDB" id="A0A372MDI3"/>
<dbReference type="InterPro" id="IPR027417">
    <property type="entry name" value="P-loop_NTPase"/>
</dbReference>
<keyword evidence="3" id="KW-0547">Nucleotide-binding</keyword>
<protein>
    <submittedName>
        <fullName evidence="3">ATP-binding protein</fullName>
    </submittedName>
</protein>
<dbReference type="PANTHER" id="PTHR33295">
    <property type="entry name" value="ATPASE"/>
    <property type="match status" value="1"/>
</dbReference>
<reference evidence="3 4" key="2">
    <citation type="submission" date="2018-09" db="EMBL/GenBank/DDBJ databases">
        <title>Genome of Sphaerochaeta halotolerans strain 4-11.</title>
        <authorList>
            <person name="Nazina T.N."/>
            <person name="Sokolova D.S."/>
        </authorList>
    </citation>
    <scope>NUCLEOTIDE SEQUENCE [LARGE SCALE GENOMIC DNA]</scope>
    <source>
        <strain evidence="3 4">4-11</strain>
    </source>
</reference>
<evidence type="ECO:0000259" key="1">
    <source>
        <dbReference type="Pfam" id="PF13173"/>
    </source>
</evidence>
<gene>
    <name evidence="3" type="ORF">DYP60_12395</name>
</gene>
<dbReference type="Proteomes" id="UP000264002">
    <property type="component" value="Unassembled WGS sequence"/>
</dbReference>
<dbReference type="SUPFAM" id="SSF52540">
    <property type="entry name" value="P-loop containing nucleoside triphosphate hydrolases"/>
    <property type="match status" value="1"/>
</dbReference>
<dbReference type="Gene3D" id="3.40.50.300">
    <property type="entry name" value="P-loop containing nucleotide triphosphate hydrolases"/>
    <property type="match status" value="1"/>
</dbReference>
<feature type="domain" description="DUF4143" evidence="2">
    <location>
        <begin position="206"/>
        <end position="353"/>
    </location>
</feature>
<feature type="domain" description="AAA" evidence="1">
    <location>
        <begin position="26"/>
        <end position="156"/>
    </location>
</feature>
<dbReference type="InterPro" id="IPR041682">
    <property type="entry name" value="AAA_14"/>
</dbReference>
<evidence type="ECO:0000259" key="2">
    <source>
        <dbReference type="Pfam" id="PF13635"/>
    </source>
</evidence>
<dbReference type="PANTHER" id="PTHR33295:SF20">
    <property type="entry name" value="ATPASE"/>
    <property type="match status" value="1"/>
</dbReference>
<dbReference type="EMBL" id="QUWK01000016">
    <property type="protein sequence ID" value="RFU93859.1"/>
    <property type="molecule type" value="Genomic_DNA"/>
</dbReference>
<comment type="caution">
    <text evidence="3">The sequence shown here is derived from an EMBL/GenBank/DDBJ whole genome shotgun (WGS) entry which is preliminary data.</text>
</comment>
<dbReference type="RefSeq" id="WP_117331330.1">
    <property type="nucleotide sequence ID" value="NZ_QUWK01000016.1"/>
</dbReference>
<reference evidence="4" key="1">
    <citation type="submission" date="2018-08" db="EMBL/GenBank/DDBJ databases">
        <authorList>
            <person name="Grouzdev D.S."/>
            <person name="Krutkina M.S."/>
        </authorList>
    </citation>
    <scope>NUCLEOTIDE SEQUENCE [LARGE SCALE GENOMIC DNA]</scope>
    <source>
        <strain evidence="4">4-11</strain>
    </source>
</reference>
<keyword evidence="3" id="KW-0067">ATP-binding</keyword>